<evidence type="ECO:0000313" key="1">
    <source>
        <dbReference type="Proteomes" id="UP000887574"/>
    </source>
</evidence>
<organism evidence="1 2">
    <name type="scientific">Ditylenchus dipsaci</name>
    <dbReference type="NCBI Taxonomy" id="166011"/>
    <lineage>
        <taxon>Eukaryota</taxon>
        <taxon>Metazoa</taxon>
        <taxon>Ecdysozoa</taxon>
        <taxon>Nematoda</taxon>
        <taxon>Chromadorea</taxon>
        <taxon>Rhabditida</taxon>
        <taxon>Tylenchina</taxon>
        <taxon>Tylenchomorpha</taxon>
        <taxon>Sphaerularioidea</taxon>
        <taxon>Anguinidae</taxon>
        <taxon>Anguininae</taxon>
        <taxon>Ditylenchus</taxon>
    </lineage>
</organism>
<keyword evidence="1" id="KW-1185">Reference proteome</keyword>
<sequence>MPNPPPSGRHLGIPALRKAELTGTRDLKGEIQVLQYKGDHLSLDTVQLDQCGVPFILWASRPQGASSRLFWILQLTSLYGTSLVSGDGSNLERQRKIAACFSWGGHEYRNKLVPFRFSAINLNVCVDLTMIGARSKKLLNFSANKEWHPVHVNHHKGDISPGVLMIDGKEMLGKVDVRNERASVGHGGTEKALVGQAVHTTKVCGRKARAGLDCHKVPLECHWNATSARGMPPKSLNPVVIQ</sequence>
<dbReference type="InterPro" id="IPR021010">
    <property type="entry name" value="Cytosolic_motility_protein"/>
</dbReference>
<accession>A0A915D901</accession>
<dbReference type="PANTHER" id="PTHR31578">
    <property type="entry name" value="PROTEIN CBG21223-RELATED"/>
    <property type="match status" value="1"/>
</dbReference>
<proteinExistence type="predicted"/>
<reference evidence="2" key="1">
    <citation type="submission" date="2022-11" db="UniProtKB">
        <authorList>
            <consortium name="WormBaseParasite"/>
        </authorList>
    </citation>
    <scope>IDENTIFICATION</scope>
</reference>
<dbReference type="SUPFAM" id="SSF141739">
    <property type="entry name" value="MFPT repeat-like"/>
    <property type="match status" value="1"/>
</dbReference>
<evidence type="ECO:0000313" key="2">
    <source>
        <dbReference type="WBParaSite" id="jg16825"/>
    </source>
</evidence>
<dbReference type="Pfam" id="PF12150">
    <property type="entry name" value="MFP2b"/>
    <property type="match status" value="1"/>
</dbReference>
<name>A0A915D901_9BILA</name>
<dbReference type="AlphaFoldDB" id="A0A915D901"/>
<protein>
    <submittedName>
        <fullName evidence="2">Uncharacterized protein</fullName>
    </submittedName>
</protein>
<dbReference type="Proteomes" id="UP000887574">
    <property type="component" value="Unplaced"/>
</dbReference>
<dbReference type="PANTHER" id="PTHR31578:SF3">
    <property type="entry name" value="NEMATODE SPECIFIC PEPTIDE FAMILY"/>
    <property type="match status" value="1"/>
</dbReference>
<dbReference type="WBParaSite" id="jg16825">
    <property type="protein sequence ID" value="jg16825"/>
    <property type="gene ID" value="jg16825"/>
</dbReference>